<protein>
    <submittedName>
        <fullName evidence="2">Uncharacterized protein</fullName>
    </submittedName>
</protein>
<proteinExistence type="predicted"/>
<feature type="region of interest" description="Disordered" evidence="1">
    <location>
        <begin position="1"/>
        <end position="53"/>
    </location>
</feature>
<feature type="compositionally biased region" description="Pro residues" evidence="1">
    <location>
        <begin position="14"/>
        <end position="32"/>
    </location>
</feature>
<accession>A0A9P7N161</accession>
<organism evidence="2 3">
    <name type="scientific">Claviceps pusilla</name>
    <dbReference type="NCBI Taxonomy" id="123648"/>
    <lineage>
        <taxon>Eukaryota</taxon>
        <taxon>Fungi</taxon>
        <taxon>Dikarya</taxon>
        <taxon>Ascomycota</taxon>
        <taxon>Pezizomycotina</taxon>
        <taxon>Sordariomycetes</taxon>
        <taxon>Hypocreomycetidae</taxon>
        <taxon>Hypocreales</taxon>
        <taxon>Clavicipitaceae</taxon>
        <taxon>Claviceps</taxon>
    </lineage>
</organism>
<gene>
    <name evidence="2" type="ORF">E4U43_006197</name>
</gene>
<feature type="region of interest" description="Disordered" evidence="1">
    <location>
        <begin position="81"/>
        <end position="139"/>
    </location>
</feature>
<evidence type="ECO:0000313" key="3">
    <source>
        <dbReference type="Proteomes" id="UP000748025"/>
    </source>
</evidence>
<name>A0A9P7N161_9HYPO</name>
<reference evidence="2" key="1">
    <citation type="journal article" date="2020" name="bioRxiv">
        <title>Whole genome comparisons of ergot fungi reveals the divergence and evolution of species within the genus Claviceps are the result of varying mechanisms driving genome evolution and host range expansion.</title>
        <authorList>
            <person name="Wyka S.A."/>
            <person name="Mondo S.J."/>
            <person name="Liu M."/>
            <person name="Dettman J."/>
            <person name="Nalam V."/>
            <person name="Broders K.D."/>
        </authorList>
    </citation>
    <scope>NUCLEOTIDE SEQUENCE</scope>
    <source>
        <strain evidence="2">CCC 602</strain>
    </source>
</reference>
<sequence>MAVNTTPRTSSPLNPNPNPSPPRQQTPSPSPAGPCSGHWPRGSKSMSPTERLQRCKVADAWKKHVLMEETRALEKVLVEAIQSREKTSPIRAQYPPRGNELTSWNRDEEVEHRRSSRENDHEEDACTGPGPGVERDGSGSSKRFRLHFDLSFFAPKVALAVGFFRGCLG</sequence>
<feature type="compositionally biased region" description="Low complexity" evidence="1">
    <location>
        <begin position="1"/>
        <end position="13"/>
    </location>
</feature>
<evidence type="ECO:0000313" key="2">
    <source>
        <dbReference type="EMBL" id="KAG5984097.1"/>
    </source>
</evidence>
<dbReference type="AlphaFoldDB" id="A0A9P7N161"/>
<feature type="compositionally biased region" description="Basic and acidic residues" evidence="1">
    <location>
        <begin position="105"/>
        <end position="120"/>
    </location>
</feature>
<evidence type="ECO:0000256" key="1">
    <source>
        <dbReference type="SAM" id="MobiDB-lite"/>
    </source>
</evidence>
<dbReference type="Proteomes" id="UP000748025">
    <property type="component" value="Unassembled WGS sequence"/>
</dbReference>
<dbReference type="EMBL" id="SRPW01004238">
    <property type="protein sequence ID" value="KAG5984097.1"/>
    <property type="molecule type" value="Genomic_DNA"/>
</dbReference>
<keyword evidence="3" id="KW-1185">Reference proteome</keyword>
<comment type="caution">
    <text evidence="2">The sequence shown here is derived from an EMBL/GenBank/DDBJ whole genome shotgun (WGS) entry which is preliminary data.</text>
</comment>